<feature type="compositionally biased region" description="Basic residues" evidence="1">
    <location>
        <begin position="7"/>
        <end position="16"/>
    </location>
</feature>
<evidence type="ECO:0000313" key="2">
    <source>
        <dbReference type="EMBL" id="KIL60741.1"/>
    </source>
</evidence>
<evidence type="ECO:0000256" key="1">
    <source>
        <dbReference type="SAM" id="MobiDB-lite"/>
    </source>
</evidence>
<name>A0A0C2WVB3_AMAMK</name>
<dbReference type="InParanoid" id="A0A0C2WVB3"/>
<protein>
    <submittedName>
        <fullName evidence="2">Uncharacterized protein</fullName>
    </submittedName>
</protein>
<sequence length="122" mass="13469">MSSVFKGKSKKSKAHPGQKSGIEPPAIRVEETPPNLPREGSFRHKAKETLQNLFSIRPSHSRAASRGPSERGKSQEYLPVLDTAANPNVGVAIPITLAEKLLLLFSDRVLLTIFLIFLSFYL</sequence>
<dbReference type="HOGENOM" id="CLU_2026132_0_0_1"/>
<reference evidence="2 3" key="1">
    <citation type="submission" date="2014-04" db="EMBL/GenBank/DDBJ databases">
        <title>Evolutionary Origins and Diversification of the Mycorrhizal Mutualists.</title>
        <authorList>
            <consortium name="DOE Joint Genome Institute"/>
            <consortium name="Mycorrhizal Genomics Consortium"/>
            <person name="Kohler A."/>
            <person name="Kuo A."/>
            <person name="Nagy L.G."/>
            <person name="Floudas D."/>
            <person name="Copeland A."/>
            <person name="Barry K.W."/>
            <person name="Cichocki N."/>
            <person name="Veneault-Fourrey C."/>
            <person name="LaButti K."/>
            <person name="Lindquist E.A."/>
            <person name="Lipzen A."/>
            <person name="Lundell T."/>
            <person name="Morin E."/>
            <person name="Murat C."/>
            <person name="Riley R."/>
            <person name="Ohm R."/>
            <person name="Sun H."/>
            <person name="Tunlid A."/>
            <person name="Henrissat B."/>
            <person name="Grigoriev I.V."/>
            <person name="Hibbett D.S."/>
            <person name="Martin F."/>
        </authorList>
    </citation>
    <scope>NUCLEOTIDE SEQUENCE [LARGE SCALE GENOMIC DNA]</scope>
    <source>
        <strain evidence="2 3">Koide BX008</strain>
    </source>
</reference>
<dbReference type="EMBL" id="KN818293">
    <property type="protein sequence ID" value="KIL60741.1"/>
    <property type="molecule type" value="Genomic_DNA"/>
</dbReference>
<keyword evidence="3" id="KW-1185">Reference proteome</keyword>
<feature type="region of interest" description="Disordered" evidence="1">
    <location>
        <begin position="56"/>
        <end position="77"/>
    </location>
</feature>
<feature type="region of interest" description="Disordered" evidence="1">
    <location>
        <begin position="1"/>
        <end position="42"/>
    </location>
</feature>
<dbReference type="Proteomes" id="UP000054549">
    <property type="component" value="Unassembled WGS sequence"/>
</dbReference>
<evidence type="ECO:0000313" key="3">
    <source>
        <dbReference type="Proteomes" id="UP000054549"/>
    </source>
</evidence>
<dbReference type="AlphaFoldDB" id="A0A0C2WVB3"/>
<proteinExistence type="predicted"/>
<accession>A0A0C2WVB3</accession>
<gene>
    <name evidence="2" type="ORF">M378DRAFT_167697</name>
</gene>
<organism evidence="2 3">
    <name type="scientific">Amanita muscaria (strain Koide BX008)</name>
    <dbReference type="NCBI Taxonomy" id="946122"/>
    <lineage>
        <taxon>Eukaryota</taxon>
        <taxon>Fungi</taxon>
        <taxon>Dikarya</taxon>
        <taxon>Basidiomycota</taxon>
        <taxon>Agaricomycotina</taxon>
        <taxon>Agaricomycetes</taxon>
        <taxon>Agaricomycetidae</taxon>
        <taxon>Agaricales</taxon>
        <taxon>Pluteineae</taxon>
        <taxon>Amanitaceae</taxon>
        <taxon>Amanita</taxon>
    </lineage>
</organism>